<evidence type="ECO:0000256" key="2">
    <source>
        <dbReference type="SAM" id="MobiDB-lite"/>
    </source>
</evidence>
<gene>
    <name evidence="4" type="ORF">ETH_00025270</name>
</gene>
<proteinExistence type="predicted"/>
<sequence length="267" mass="27939">MKFYLLLFAAAFGVAAAQLAKRCRLSFSPSVCFTARASAAAEAASAATPAAAAPAAAAAAAAATTEQAAAAPQQTPGKDTKDAEGSSAAGSAAPDEFDEVSEEDLQRAQEALWASAAAAAVRGHPSSTGGPPLGLIWRQQQRSLQAKQAELQGLRRRLETLLPRLVEEAEALLGALRQREAAACRAFPDLFPQLQMALQQQAAAAEKQQQLQAELQSLKLVLQQNEEKVKEATEALEEATNLRVTSRPKASLANTIAALKASKNPKS</sequence>
<feature type="signal peptide" evidence="3">
    <location>
        <begin position="1"/>
        <end position="17"/>
    </location>
</feature>
<dbReference type="Proteomes" id="UP000030747">
    <property type="component" value="Unassembled WGS sequence"/>
</dbReference>
<dbReference type="VEuPathDB" id="ToxoDB:ETH_00025270"/>
<feature type="chain" id="PRO_5004672843" evidence="3">
    <location>
        <begin position="18"/>
        <end position="267"/>
    </location>
</feature>
<feature type="region of interest" description="Disordered" evidence="2">
    <location>
        <begin position="67"/>
        <end position="104"/>
    </location>
</feature>
<evidence type="ECO:0000256" key="3">
    <source>
        <dbReference type="SAM" id="SignalP"/>
    </source>
</evidence>
<organism evidence="4 5">
    <name type="scientific">Eimeria tenella</name>
    <name type="common">Coccidian parasite</name>
    <dbReference type="NCBI Taxonomy" id="5802"/>
    <lineage>
        <taxon>Eukaryota</taxon>
        <taxon>Sar</taxon>
        <taxon>Alveolata</taxon>
        <taxon>Apicomplexa</taxon>
        <taxon>Conoidasida</taxon>
        <taxon>Coccidia</taxon>
        <taxon>Eucoccidiorida</taxon>
        <taxon>Eimeriorina</taxon>
        <taxon>Eimeriidae</taxon>
        <taxon>Eimeria</taxon>
    </lineage>
</organism>
<feature type="coiled-coil region" evidence="1">
    <location>
        <begin position="194"/>
        <end position="242"/>
    </location>
</feature>
<keyword evidence="1" id="KW-0175">Coiled coil</keyword>
<protein>
    <submittedName>
        <fullName evidence="4">Uncharacterized protein</fullName>
    </submittedName>
</protein>
<feature type="compositionally biased region" description="Low complexity" evidence="2">
    <location>
        <begin position="67"/>
        <end position="76"/>
    </location>
</feature>
<dbReference type="VEuPathDB" id="ToxoDB:ETH2_1505600"/>
<dbReference type="EMBL" id="HG673771">
    <property type="protein sequence ID" value="CDJ37626.1"/>
    <property type="molecule type" value="Genomic_DNA"/>
</dbReference>
<evidence type="ECO:0000256" key="1">
    <source>
        <dbReference type="SAM" id="Coils"/>
    </source>
</evidence>
<dbReference type="RefSeq" id="XP_013228464.1">
    <property type="nucleotide sequence ID" value="XM_013373010.1"/>
</dbReference>
<reference evidence="4" key="1">
    <citation type="submission" date="2013-10" db="EMBL/GenBank/DDBJ databases">
        <title>Genomic analysis of the causative agents of coccidiosis in chickens.</title>
        <authorList>
            <person name="Reid A.J."/>
            <person name="Blake D."/>
            <person name="Billington K."/>
            <person name="Browne H."/>
            <person name="Dunn M."/>
            <person name="Hung S."/>
            <person name="Kawahara F."/>
            <person name="Miranda-Saavedra D."/>
            <person name="Mourier T."/>
            <person name="Nagra H."/>
            <person name="Otto T.D."/>
            <person name="Rawlings N."/>
            <person name="Sanchez A."/>
            <person name="Sanders M."/>
            <person name="Subramaniam C."/>
            <person name="Tay Y."/>
            <person name="Dear P."/>
            <person name="Doerig C."/>
            <person name="Gruber A."/>
            <person name="Parkinson J."/>
            <person name="Shirley M."/>
            <person name="Wan K.L."/>
            <person name="Berriman M."/>
            <person name="Tomley F."/>
            <person name="Pain A."/>
        </authorList>
    </citation>
    <scope>NUCLEOTIDE SEQUENCE [LARGE SCALE GENOMIC DNA]</scope>
    <source>
        <strain evidence="4">Houghton</strain>
    </source>
</reference>
<keyword evidence="5" id="KW-1185">Reference proteome</keyword>
<evidence type="ECO:0000313" key="4">
    <source>
        <dbReference type="EMBL" id="CDJ37626.1"/>
    </source>
</evidence>
<keyword evidence="3" id="KW-0732">Signal</keyword>
<name>U6KLD3_EIMTE</name>
<accession>U6KLD3</accession>
<dbReference type="AlphaFoldDB" id="U6KLD3"/>
<evidence type="ECO:0000313" key="5">
    <source>
        <dbReference type="Proteomes" id="UP000030747"/>
    </source>
</evidence>
<dbReference type="GeneID" id="25254164"/>
<reference evidence="4" key="2">
    <citation type="submission" date="2013-10" db="EMBL/GenBank/DDBJ databases">
        <authorList>
            <person name="Aslett M."/>
        </authorList>
    </citation>
    <scope>NUCLEOTIDE SEQUENCE [LARGE SCALE GENOMIC DNA]</scope>
    <source>
        <strain evidence="4">Houghton</strain>
    </source>
</reference>